<dbReference type="Proteomes" id="UP000055136">
    <property type="component" value="Chromosome"/>
</dbReference>
<protein>
    <recommendedName>
        <fullName evidence="4">Orotate phosphoribosyltransferase</fullName>
    </recommendedName>
</protein>
<dbReference type="Pfam" id="PF11220">
    <property type="entry name" value="DUF3015"/>
    <property type="match status" value="1"/>
</dbReference>
<evidence type="ECO:0000313" key="2">
    <source>
        <dbReference type="EMBL" id="ALP51657.1"/>
    </source>
</evidence>
<evidence type="ECO:0008006" key="4">
    <source>
        <dbReference type="Google" id="ProtNLM"/>
    </source>
</evidence>
<feature type="signal peptide" evidence="1">
    <location>
        <begin position="1"/>
        <end position="22"/>
    </location>
</feature>
<name>A0A0S2T918_9GAMM</name>
<dbReference type="AlphaFoldDB" id="A0A0S2T918"/>
<dbReference type="EMBL" id="CP013099">
    <property type="protein sequence ID" value="ALP51657.1"/>
    <property type="molecule type" value="Genomic_DNA"/>
</dbReference>
<accession>A0A0S2T918</accession>
<gene>
    <name evidence="2" type="ORF">Tel_00045</name>
</gene>
<sequence>MKRKNQVFVAALFAIGSTGAMAANVGECGWGSKVFDGQSGIVPQSLAVTTNGTFGNQTFGITSGTSGCTQDGTVNSSWQTAMFIDGNKKALARDTAAGQGETLEVLAELIGLDAQDKVAFNRLTQENFARIFPSSDVSAAEIQTSLRDVVAADAELSKYATAI</sequence>
<feature type="chain" id="PRO_5006604853" description="Orotate phosphoribosyltransferase" evidence="1">
    <location>
        <begin position="23"/>
        <end position="163"/>
    </location>
</feature>
<evidence type="ECO:0000256" key="1">
    <source>
        <dbReference type="SAM" id="SignalP"/>
    </source>
</evidence>
<evidence type="ECO:0000313" key="3">
    <source>
        <dbReference type="Proteomes" id="UP000055136"/>
    </source>
</evidence>
<reference evidence="2" key="1">
    <citation type="submission" date="2015-10" db="EMBL/GenBank/DDBJ databases">
        <title>Description of Candidatus Tenderia electrophaga gen. nov, sp. nov., an Uncultivated Electroautotroph from a Biocathode Enrichment.</title>
        <authorList>
            <person name="Eddie B.J."/>
            <person name="Malanoski A.P."/>
            <person name="Wang Z."/>
            <person name="Hall R.J."/>
            <person name="Oh S.D."/>
            <person name="Heiner C."/>
            <person name="Lin B."/>
            <person name="Strycharz-Glaven S.M."/>
        </authorList>
    </citation>
    <scope>NUCLEOTIDE SEQUENCE [LARGE SCALE GENOMIC DNA]</scope>
    <source>
        <strain evidence="2">NRL1</strain>
    </source>
</reference>
<dbReference type="KEGG" id="tee:Tel_00045"/>
<proteinExistence type="predicted"/>
<dbReference type="STRING" id="1748243.Tel_00045"/>
<organism evidence="2 3">
    <name type="scientific">Candidatus Tenderia electrophaga</name>
    <dbReference type="NCBI Taxonomy" id="1748243"/>
    <lineage>
        <taxon>Bacteria</taxon>
        <taxon>Pseudomonadati</taxon>
        <taxon>Pseudomonadota</taxon>
        <taxon>Gammaproteobacteria</taxon>
        <taxon>Candidatus Tenderiales</taxon>
        <taxon>Candidatus Tenderiaceae</taxon>
        <taxon>Candidatus Tenderia</taxon>
    </lineage>
</organism>
<dbReference type="InterPro" id="IPR021383">
    <property type="entry name" value="DUF3015"/>
</dbReference>
<keyword evidence="1" id="KW-0732">Signal</keyword>
<keyword evidence="3" id="KW-1185">Reference proteome</keyword>